<feature type="compositionally biased region" description="Polar residues" evidence="1">
    <location>
        <begin position="590"/>
        <end position="603"/>
    </location>
</feature>
<feature type="compositionally biased region" description="Polar residues" evidence="1">
    <location>
        <begin position="288"/>
        <end position="302"/>
    </location>
</feature>
<feature type="compositionally biased region" description="Basic and acidic residues" evidence="1">
    <location>
        <begin position="343"/>
        <end position="358"/>
    </location>
</feature>
<feature type="compositionally biased region" description="Low complexity" evidence="1">
    <location>
        <begin position="554"/>
        <end position="565"/>
    </location>
</feature>
<gene>
    <name evidence="2" type="ORF">AB6A40_000139</name>
</gene>
<feature type="compositionally biased region" description="Polar residues" evidence="1">
    <location>
        <begin position="315"/>
        <end position="324"/>
    </location>
</feature>
<evidence type="ECO:0000313" key="2">
    <source>
        <dbReference type="EMBL" id="MFH4973430.1"/>
    </source>
</evidence>
<evidence type="ECO:0000313" key="3">
    <source>
        <dbReference type="Proteomes" id="UP001608902"/>
    </source>
</evidence>
<feature type="compositionally biased region" description="Polar residues" evidence="1">
    <location>
        <begin position="510"/>
        <end position="524"/>
    </location>
</feature>
<protein>
    <submittedName>
        <fullName evidence="2">Uncharacterized protein</fullName>
    </submittedName>
</protein>
<dbReference type="EMBL" id="JBGFUD010000032">
    <property type="protein sequence ID" value="MFH4973430.1"/>
    <property type="molecule type" value="Genomic_DNA"/>
</dbReference>
<feature type="region of interest" description="Disordered" evidence="1">
    <location>
        <begin position="707"/>
        <end position="733"/>
    </location>
</feature>
<dbReference type="AlphaFoldDB" id="A0ABD6E1H0"/>
<organism evidence="2 3">
    <name type="scientific">Gnathostoma spinigerum</name>
    <dbReference type="NCBI Taxonomy" id="75299"/>
    <lineage>
        <taxon>Eukaryota</taxon>
        <taxon>Metazoa</taxon>
        <taxon>Ecdysozoa</taxon>
        <taxon>Nematoda</taxon>
        <taxon>Chromadorea</taxon>
        <taxon>Rhabditida</taxon>
        <taxon>Spirurina</taxon>
        <taxon>Gnathostomatomorpha</taxon>
        <taxon>Gnathostomatoidea</taxon>
        <taxon>Gnathostomatidae</taxon>
        <taxon>Gnathostoma</taxon>
    </lineage>
</organism>
<reference evidence="2 3" key="1">
    <citation type="submission" date="2024-08" db="EMBL/GenBank/DDBJ databases">
        <title>Gnathostoma spinigerum genome.</title>
        <authorList>
            <person name="Gonzalez-Bertolin B."/>
            <person name="Monzon S."/>
            <person name="Zaballos A."/>
            <person name="Jimenez P."/>
            <person name="Dekumyoy P."/>
            <person name="Varona S."/>
            <person name="Cuesta I."/>
            <person name="Sumanam S."/>
            <person name="Adisakwattana P."/>
            <person name="Gasser R.B."/>
            <person name="Hernandez-Gonzalez A."/>
            <person name="Young N.D."/>
            <person name="Perteguer M.J."/>
        </authorList>
    </citation>
    <scope>NUCLEOTIDE SEQUENCE [LARGE SCALE GENOMIC DNA]</scope>
    <source>
        <strain evidence="2">AL3</strain>
        <tissue evidence="2">Liver</tissue>
    </source>
</reference>
<dbReference type="Proteomes" id="UP001608902">
    <property type="component" value="Unassembled WGS sequence"/>
</dbReference>
<sequence length="753" mass="85125">MWTFQVDDETVQNLRSQYAARRRHFAPVLPHFQTLLAYPNGSFTIQLPTQPGNGIQLIPAHTVRWQQNTAESSIRLPVESVPAQFDNRPVHLRPVHPILEAIRNRTASAIQKYHGMQGYKEQPRRHTSENDNRGRQIPSSRWPEIVSSVTRSSASTSDNSAGRLASNTESRTHSGVANMRPEEYDAYRHRLYEEQQRRQEEAYRRWQYEREIQQQRQRMQEEAYRRQLETQRQMQERLSELIRRNNMRNQHKWRAMWNQANQHTEPATAAPAHFANSPTVMTVPHRTNANVKSNVLSTTENRSPIDGNGNRRQLHYSTINTQHRPSGDRRVSSSYAHNYSRPKLIDSSKSEQSRETEARPGSFYTYHIVKSDNAQGQSDSNNSQSGDIHTIHTYHWTRPELGRSDSERPTTWRNTYVVHSTTTPSQTSSQTRDTPMKASGGVSSSKKMRPLHGQSVVSAVTQRYSHSPASENQGRDHLPSSARMSSSFSKKKRPLPTTQYPILVHQPDQSLESIGKSQDSSAINLTPADSEIFSRRTNRPWSKLPEKPPKKMKSTTSSGASRTTSKLISGSSLDARKSSLPSTGRKIESDFQTTAPSTTSSRISKPVHEASVGVPHAMIQPAEVEAQADLATHETHVTAEHKIEPTPGRFVEPDYSYDDSWEDGESTNRFSKSSKVLADDSFMHSKLPTSRGISKIGTPTIDVKYHQTSKTATTSTHTKSSTSRTTNQEYDDDIIDGSNKFDIEVHTAEVMGG</sequence>
<feature type="compositionally biased region" description="Low complexity" evidence="1">
    <location>
        <begin position="708"/>
        <end position="726"/>
    </location>
</feature>
<feature type="compositionally biased region" description="Low complexity" evidence="1">
    <location>
        <begin position="146"/>
        <end position="161"/>
    </location>
</feature>
<evidence type="ECO:0000256" key="1">
    <source>
        <dbReference type="SAM" id="MobiDB-lite"/>
    </source>
</evidence>
<accession>A0ABD6E1H0</accession>
<comment type="caution">
    <text evidence="2">The sequence shown here is derived from an EMBL/GenBank/DDBJ whole genome shotgun (WGS) entry which is preliminary data.</text>
</comment>
<keyword evidence="3" id="KW-1185">Reference proteome</keyword>
<feature type="compositionally biased region" description="Basic and acidic residues" evidence="1">
    <location>
        <begin position="121"/>
        <end position="134"/>
    </location>
</feature>
<feature type="region of interest" description="Disordered" evidence="1">
    <location>
        <begin position="288"/>
        <end position="362"/>
    </location>
</feature>
<proteinExistence type="predicted"/>
<feature type="compositionally biased region" description="Low complexity" evidence="1">
    <location>
        <begin position="420"/>
        <end position="431"/>
    </location>
</feature>
<name>A0ABD6E1H0_9BILA</name>
<feature type="region of interest" description="Disordered" evidence="1">
    <location>
        <begin position="419"/>
        <end position="495"/>
    </location>
</feature>
<feature type="region of interest" description="Disordered" evidence="1">
    <location>
        <begin position="510"/>
        <end position="607"/>
    </location>
</feature>
<feature type="compositionally biased region" description="Polar residues" evidence="1">
    <location>
        <begin position="455"/>
        <end position="472"/>
    </location>
</feature>
<feature type="compositionally biased region" description="Polar residues" evidence="1">
    <location>
        <begin position="165"/>
        <end position="175"/>
    </location>
</feature>
<feature type="region of interest" description="Disordered" evidence="1">
    <location>
        <begin position="114"/>
        <end position="182"/>
    </location>
</feature>